<evidence type="ECO:0000256" key="1">
    <source>
        <dbReference type="SAM" id="MobiDB-lite"/>
    </source>
</evidence>
<name>A0A1L9T2M0_9EURO</name>
<dbReference type="AlphaFoldDB" id="A0A1L9T2M0"/>
<dbReference type="EMBL" id="KV878596">
    <property type="protein sequence ID" value="OJJ53690.1"/>
    <property type="molecule type" value="Genomic_DNA"/>
</dbReference>
<feature type="compositionally biased region" description="Basic and acidic residues" evidence="1">
    <location>
        <begin position="59"/>
        <end position="73"/>
    </location>
</feature>
<keyword evidence="3" id="KW-1185">Reference proteome</keyword>
<reference evidence="3" key="1">
    <citation type="journal article" date="2017" name="Genome Biol.">
        <title>Comparative genomics reveals high biological diversity and specific adaptations in the industrially and medically important fungal genus Aspergillus.</title>
        <authorList>
            <person name="de Vries R.P."/>
            <person name="Riley R."/>
            <person name="Wiebenga A."/>
            <person name="Aguilar-Osorio G."/>
            <person name="Amillis S."/>
            <person name="Uchima C.A."/>
            <person name="Anderluh G."/>
            <person name="Asadollahi M."/>
            <person name="Askin M."/>
            <person name="Barry K."/>
            <person name="Battaglia E."/>
            <person name="Bayram O."/>
            <person name="Benocci T."/>
            <person name="Braus-Stromeyer S.A."/>
            <person name="Caldana C."/>
            <person name="Canovas D."/>
            <person name="Cerqueira G.C."/>
            <person name="Chen F."/>
            <person name="Chen W."/>
            <person name="Choi C."/>
            <person name="Clum A."/>
            <person name="Dos Santos R.A."/>
            <person name="Damasio A.R."/>
            <person name="Diallinas G."/>
            <person name="Emri T."/>
            <person name="Fekete E."/>
            <person name="Flipphi M."/>
            <person name="Freyberg S."/>
            <person name="Gallo A."/>
            <person name="Gournas C."/>
            <person name="Habgood R."/>
            <person name="Hainaut M."/>
            <person name="Harispe M.L."/>
            <person name="Henrissat B."/>
            <person name="Hilden K.S."/>
            <person name="Hope R."/>
            <person name="Hossain A."/>
            <person name="Karabika E."/>
            <person name="Karaffa L."/>
            <person name="Karanyi Z."/>
            <person name="Krasevec N."/>
            <person name="Kuo A."/>
            <person name="Kusch H."/>
            <person name="LaButti K."/>
            <person name="Lagendijk E.L."/>
            <person name="Lapidus A."/>
            <person name="Levasseur A."/>
            <person name="Lindquist E."/>
            <person name="Lipzen A."/>
            <person name="Logrieco A.F."/>
            <person name="MacCabe A."/>
            <person name="Maekelae M.R."/>
            <person name="Malavazi I."/>
            <person name="Melin P."/>
            <person name="Meyer V."/>
            <person name="Mielnichuk N."/>
            <person name="Miskei M."/>
            <person name="Molnar A.P."/>
            <person name="Mule G."/>
            <person name="Ngan C.Y."/>
            <person name="Orejas M."/>
            <person name="Orosz E."/>
            <person name="Ouedraogo J.P."/>
            <person name="Overkamp K.M."/>
            <person name="Park H.-S."/>
            <person name="Perrone G."/>
            <person name="Piumi F."/>
            <person name="Punt P.J."/>
            <person name="Ram A.F."/>
            <person name="Ramon A."/>
            <person name="Rauscher S."/>
            <person name="Record E."/>
            <person name="Riano-Pachon D.M."/>
            <person name="Robert V."/>
            <person name="Roehrig J."/>
            <person name="Ruller R."/>
            <person name="Salamov A."/>
            <person name="Salih N.S."/>
            <person name="Samson R.A."/>
            <person name="Sandor E."/>
            <person name="Sanguinetti M."/>
            <person name="Schuetze T."/>
            <person name="Sepcic K."/>
            <person name="Shelest E."/>
            <person name="Sherlock G."/>
            <person name="Sophianopoulou V."/>
            <person name="Squina F.M."/>
            <person name="Sun H."/>
            <person name="Susca A."/>
            <person name="Todd R.B."/>
            <person name="Tsang A."/>
            <person name="Unkles S.E."/>
            <person name="van de Wiele N."/>
            <person name="van Rossen-Uffink D."/>
            <person name="Oliveira J.V."/>
            <person name="Vesth T.C."/>
            <person name="Visser J."/>
            <person name="Yu J.-H."/>
            <person name="Zhou M."/>
            <person name="Andersen M.R."/>
            <person name="Archer D.B."/>
            <person name="Baker S.E."/>
            <person name="Benoit I."/>
            <person name="Brakhage A.A."/>
            <person name="Braus G.H."/>
            <person name="Fischer R."/>
            <person name="Frisvad J.C."/>
            <person name="Goldman G.H."/>
            <person name="Houbraken J."/>
            <person name="Oakley B."/>
            <person name="Pocsi I."/>
            <person name="Scazzocchio C."/>
            <person name="Seiboth B."/>
            <person name="vanKuyk P.A."/>
            <person name="Wortman J."/>
            <person name="Dyer P.S."/>
            <person name="Grigoriev I.V."/>
        </authorList>
    </citation>
    <scope>NUCLEOTIDE SEQUENCE [LARGE SCALE GENOMIC DNA]</scope>
    <source>
        <strain evidence="3">CBS 593.65</strain>
    </source>
</reference>
<evidence type="ECO:0000313" key="3">
    <source>
        <dbReference type="Proteomes" id="UP000184356"/>
    </source>
</evidence>
<dbReference type="Proteomes" id="UP000184356">
    <property type="component" value="Unassembled WGS sequence"/>
</dbReference>
<protein>
    <submittedName>
        <fullName evidence="2">Uncharacterized protein</fullName>
    </submittedName>
</protein>
<dbReference type="VEuPathDB" id="FungiDB:ASPSYDRAFT_500589"/>
<evidence type="ECO:0000313" key="2">
    <source>
        <dbReference type="EMBL" id="OJJ53690.1"/>
    </source>
</evidence>
<proteinExistence type="predicted"/>
<sequence length="158" mass="17362">MQRRNPVGTSRYQVILGLLNAEPRSVRGTRKSPASCRHSRDANCIQAQPSPTAQPSAERAGRPRDEVTTAVPEEDHVCPQVLSAWIMTADCGSLDSEYHQAMGPVTCFIDSSTSESSSGRETHECVISVFTNRRAICLHVCEQDTAPEYKLLSMTGRQ</sequence>
<dbReference type="GeneID" id="63764067"/>
<accession>A0A1L9T2M0</accession>
<organism evidence="2 3">
    <name type="scientific">Aspergillus sydowii CBS 593.65</name>
    <dbReference type="NCBI Taxonomy" id="1036612"/>
    <lineage>
        <taxon>Eukaryota</taxon>
        <taxon>Fungi</taxon>
        <taxon>Dikarya</taxon>
        <taxon>Ascomycota</taxon>
        <taxon>Pezizomycotina</taxon>
        <taxon>Eurotiomycetes</taxon>
        <taxon>Eurotiomycetidae</taxon>
        <taxon>Eurotiales</taxon>
        <taxon>Aspergillaceae</taxon>
        <taxon>Aspergillus</taxon>
        <taxon>Aspergillus subgen. Nidulantes</taxon>
    </lineage>
</organism>
<gene>
    <name evidence="2" type="ORF">ASPSYDRAFT_500589</name>
</gene>
<feature type="compositionally biased region" description="Polar residues" evidence="1">
    <location>
        <begin position="45"/>
        <end position="55"/>
    </location>
</feature>
<dbReference type="RefSeq" id="XP_040697496.1">
    <property type="nucleotide sequence ID" value="XM_040847994.1"/>
</dbReference>
<feature type="region of interest" description="Disordered" evidence="1">
    <location>
        <begin position="23"/>
        <end position="73"/>
    </location>
</feature>